<sequence>MTSNLQLCNYTFPKGFAWGASTAAYQIEGGWDADGKGPNVWDTFTHQGGDRVFKNQTGDVACGSYTLWEEDLKCIKQLGLTHYRFSLSWSRLLPDGTTGFINQKGIDYYNKVIDDLLTNGIMPMVTLNHFDLPQALEDQGGWLSENIVGFFNKYAEFCFNTFGNRVKMWITINEPSIVAKYAYENGLHAPGIKESGTGAYQTAHNMIKAHAKAWHTYHLLFKEKQHGFVSLALNANWAEPLDPTSEADVKATERYLAFSLGWFAKPIFIDGDYPPLMKSSVAAKSKEQGYPSSRLPEFTKEEMQMIKGTADFFCLNYYTTRKIRHQEYAQARPSFQADEEVEEIKDPSWPISSIEWLAVVPWGIRKLLKHIKDTCNDPIIYITENGFAQSDPAPLEDAQRWEYFRQTLLEILKGIYIDKANVKGYFVWSLMDNFEWTEGYSKRFGLFHVDYNSSSLPRVPYTSASEYAKVVSSNRLPEPEKKLK</sequence>
<dbReference type="Pfam" id="PF00232">
    <property type="entry name" value="Glyco_hydro_1"/>
    <property type="match status" value="1"/>
</dbReference>
<evidence type="ECO:0000256" key="3">
    <source>
        <dbReference type="ARBA" id="ARBA00012657"/>
    </source>
</evidence>
<dbReference type="PROSITE" id="PS00572">
    <property type="entry name" value="GLYCOSYL_HYDROL_F1_1"/>
    <property type="match status" value="1"/>
</dbReference>
<evidence type="ECO:0000256" key="20">
    <source>
        <dbReference type="RuleBase" id="RU004468"/>
    </source>
</evidence>
<dbReference type="InterPro" id="IPR017853">
    <property type="entry name" value="GH"/>
</dbReference>
<dbReference type="InterPro" id="IPR001360">
    <property type="entry name" value="Glyco_hydro_1"/>
</dbReference>
<evidence type="ECO:0000256" key="13">
    <source>
        <dbReference type="ARBA" id="ARBA00052085"/>
    </source>
</evidence>
<reference evidence="22" key="1">
    <citation type="submission" date="2025-08" db="UniProtKB">
        <authorList>
            <consortium name="RefSeq"/>
        </authorList>
    </citation>
    <scope>IDENTIFICATION</scope>
</reference>
<dbReference type="GO" id="GO:0046477">
    <property type="term" value="P:glycosylceramide catabolic process"/>
    <property type="evidence" value="ECO:0007669"/>
    <property type="project" value="TreeGrafter"/>
</dbReference>
<evidence type="ECO:0000256" key="16">
    <source>
        <dbReference type="ARBA" id="ARBA00079026"/>
    </source>
</evidence>
<dbReference type="SUPFAM" id="SSF51445">
    <property type="entry name" value="(Trans)glycosidases"/>
    <property type="match status" value="1"/>
</dbReference>
<comment type="catalytic activity">
    <reaction evidence="9">
        <text>beta-D-galactosyl-(1&lt;-&gt;1)-sphing-4-enine + H2O = sphing-4-enine + D-galactose</text>
        <dbReference type="Rhea" id="RHEA:43908"/>
        <dbReference type="ChEBI" id="CHEBI:4139"/>
        <dbReference type="ChEBI" id="CHEBI:15377"/>
        <dbReference type="ChEBI" id="CHEBI:57756"/>
        <dbReference type="ChEBI" id="CHEBI:57934"/>
    </reaction>
    <physiologicalReaction direction="left-to-right" evidence="9">
        <dbReference type="Rhea" id="RHEA:43909"/>
    </physiologicalReaction>
</comment>
<evidence type="ECO:0000256" key="8">
    <source>
        <dbReference type="ARBA" id="ARBA00033698"/>
    </source>
</evidence>
<accession>A0A6P7X147</accession>
<organism evidence="21 22">
    <name type="scientific">Microcaecilia unicolor</name>
    <dbReference type="NCBI Taxonomy" id="1415580"/>
    <lineage>
        <taxon>Eukaryota</taxon>
        <taxon>Metazoa</taxon>
        <taxon>Chordata</taxon>
        <taxon>Craniata</taxon>
        <taxon>Vertebrata</taxon>
        <taxon>Euteleostomi</taxon>
        <taxon>Amphibia</taxon>
        <taxon>Gymnophiona</taxon>
        <taxon>Siphonopidae</taxon>
        <taxon>Microcaecilia</taxon>
    </lineage>
</organism>
<dbReference type="EC" id="3.2.1.45" evidence="4"/>
<evidence type="ECO:0000256" key="18">
    <source>
        <dbReference type="ARBA" id="ARBA00083229"/>
    </source>
</evidence>
<dbReference type="Gene3D" id="3.20.20.80">
    <property type="entry name" value="Glycosidases"/>
    <property type="match status" value="1"/>
</dbReference>
<evidence type="ECO:0000256" key="9">
    <source>
        <dbReference type="ARBA" id="ARBA00048813"/>
    </source>
</evidence>
<keyword evidence="7 20" id="KW-0326">Glycosidase</keyword>
<comment type="catalytic activity">
    <reaction evidence="10">
        <text>beta-D-galactosyl-(1&lt;-&gt;1')-N-octadecanoylsphing-4-enine + H2O = N-octadecanoylsphing-4-enine + D-galactose</text>
        <dbReference type="Rhea" id="RHEA:59292"/>
        <dbReference type="ChEBI" id="CHEBI:4139"/>
        <dbReference type="ChEBI" id="CHEBI:15377"/>
        <dbReference type="ChEBI" id="CHEBI:72961"/>
        <dbReference type="ChEBI" id="CHEBI:84720"/>
    </reaction>
    <physiologicalReaction direction="left-to-right" evidence="10">
        <dbReference type="Rhea" id="RHEA:59293"/>
    </physiologicalReaction>
</comment>
<comment type="similarity">
    <text evidence="14">Belongs to the glycosyl hydrolase 1 family. Klotho subfamily.</text>
</comment>
<dbReference type="AlphaFoldDB" id="A0A6P7X147"/>
<dbReference type="GO" id="GO:0016020">
    <property type="term" value="C:membrane"/>
    <property type="evidence" value="ECO:0007669"/>
    <property type="project" value="GOC"/>
</dbReference>
<dbReference type="OrthoDB" id="65569at2759"/>
<comment type="catalytic activity">
    <reaction evidence="2">
        <text>a beta-D-glucosyl-(1&lt;-&gt;1')-N-acylsphing-4-enine + H2O = an N-acylsphing-4-enine + D-glucose</text>
        <dbReference type="Rhea" id="RHEA:13269"/>
        <dbReference type="ChEBI" id="CHEBI:4167"/>
        <dbReference type="ChEBI" id="CHEBI:15377"/>
        <dbReference type="ChEBI" id="CHEBI:22801"/>
        <dbReference type="ChEBI" id="CHEBI:52639"/>
        <dbReference type="EC" id="3.2.1.45"/>
    </reaction>
    <physiologicalReaction direction="left-to-right" evidence="2">
        <dbReference type="Rhea" id="RHEA:13270"/>
    </physiologicalReaction>
</comment>
<evidence type="ECO:0000256" key="11">
    <source>
        <dbReference type="ARBA" id="ARBA00051414"/>
    </source>
</evidence>
<evidence type="ECO:0000256" key="4">
    <source>
        <dbReference type="ARBA" id="ARBA00012658"/>
    </source>
</evidence>
<evidence type="ECO:0000256" key="17">
    <source>
        <dbReference type="ARBA" id="ARBA00081896"/>
    </source>
</evidence>
<evidence type="ECO:0000256" key="6">
    <source>
        <dbReference type="ARBA" id="ARBA00022801"/>
    </source>
</evidence>
<dbReference type="CTD" id="197021"/>
<dbReference type="GO" id="GO:0004565">
    <property type="term" value="F:beta-galactosidase activity"/>
    <property type="evidence" value="ECO:0007669"/>
    <property type="project" value="TreeGrafter"/>
</dbReference>
<evidence type="ECO:0000256" key="12">
    <source>
        <dbReference type="ARBA" id="ARBA00051666"/>
    </source>
</evidence>
<dbReference type="InterPro" id="IPR033132">
    <property type="entry name" value="GH_1_N_CS"/>
</dbReference>
<dbReference type="RefSeq" id="XP_030047096.1">
    <property type="nucleotide sequence ID" value="XM_030191236.1"/>
</dbReference>
<evidence type="ECO:0000256" key="14">
    <source>
        <dbReference type="ARBA" id="ARBA00060858"/>
    </source>
</evidence>
<dbReference type="InterPro" id="IPR018120">
    <property type="entry name" value="Glyco_hydro_1_AS"/>
</dbReference>
<keyword evidence="6 20" id="KW-0378">Hydrolase</keyword>
<gene>
    <name evidence="22" type="primary">LCTL</name>
</gene>
<proteinExistence type="inferred from homology"/>
<evidence type="ECO:0000313" key="22">
    <source>
        <dbReference type="RefSeq" id="XP_030047096.1"/>
    </source>
</evidence>
<dbReference type="GO" id="GO:0004348">
    <property type="term" value="F:glucosylceramidase activity"/>
    <property type="evidence" value="ECO:0007669"/>
    <property type="project" value="UniProtKB-EC"/>
</dbReference>
<dbReference type="PROSITE" id="PS00653">
    <property type="entry name" value="GLYCOSYL_HYDROL_F1_2"/>
    <property type="match status" value="1"/>
</dbReference>
<dbReference type="EC" id="3.2.1.21" evidence="5"/>
<evidence type="ECO:0000256" key="1">
    <source>
        <dbReference type="ARBA" id="ARBA00000448"/>
    </source>
</evidence>
<protein>
    <recommendedName>
        <fullName evidence="15">Cytosolic beta-glucosidase</fullName>
        <ecNumber evidence="5">3.2.1.21</ecNumber>
        <ecNumber evidence="4">3.2.1.45</ecNumber>
        <ecNumber evidence="3">3.2.1.46</ecNumber>
    </recommendedName>
    <alternativeName>
        <fullName evidence="16">Cytosolic galactosylceramidase</fullName>
    </alternativeName>
    <alternativeName>
        <fullName evidence="18">Cytosolic glucosylceramidase</fullName>
    </alternativeName>
    <alternativeName>
        <fullName evidence="17">Cytosolic glycosylceramidase</fullName>
    </alternativeName>
</protein>
<dbReference type="GeneID" id="115461438"/>
<dbReference type="GO" id="GO:0005829">
    <property type="term" value="C:cytosol"/>
    <property type="evidence" value="ECO:0007669"/>
    <property type="project" value="TreeGrafter"/>
</dbReference>
<evidence type="ECO:0000256" key="2">
    <source>
        <dbReference type="ARBA" id="ARBA00001013"/>
    </source>
</evidence>
<evidence type="ECO:0000256" key="15">
    <source>
        <dbReference type="ARBA" id="ARBA00068094"/>
    </source>
</evidence>
<evidence type="ECO:0000256" key="5">
    <source>
        <dbReference type="ARBA" id="ARBA00012744"/>
    </source>
</evidence>
<dbReference type="FunCoup" id="A0A6P7X147">
    <property type="interactions" value="32"/>
</dbReference>
<dbReference type="PANTHER" id="PTHR10353">
    <property type="entry name" value="GLYCOSYL HYDROLASE"/>
    <property type="match status" value="1"/>
</dbReference>
<dbReference type="InParanoid" id="A0A6P7X147"/>
<evidence type="ECO:0000256" key="19">
    <source>
        <dbReference type="PROSITE-ProRule" id="PRU10055"/>
    </source>
</evidence>
<comment type="catalytic activity">
    <reaction evidence="11">
        <text>a beta-D-xylosyl-(1&lt;-&gt;1')-N-acylsphing-4-enine + cholesterol = cholesteryl 3-beta-D-xyloside + an N-acylsphing-4-enine</text>
        <dbReference type="Rhea" id="RHEA:70239"/>
        <dbReference type="ChEBI" id="CHEBI:16113"/>
        <dbReference type="ChEBI" id="CHEBI:52639"/>
        <dbReference type="ChEBI" id="CHEBI:189067"/>
        <dbReference type="ChEBI" id="CHEBI:189068"/>
    </reaction>
    <physiologicalReaction direction="left-to-right" evidence="11">
        <dbReference type="Rhea" id="RHEA:70240"/>
    </physiologicalReaction>
    <physiologicalReaction direction="right-to-left" evidence="11">
        <dbReference type="Rhea" id="RHEA:70241"/>
    </physiologicalReaction>
</comment>
<evidence type="ECO:0000313" key="21">
    <source>
        <dbReference type="Proteomes" id="UP000515156"/>
    </source>
</evidence>
<comment type="catalytic activity">
    <reaction evidence="13">
        <text>beta-D-glucosyl-(1&lt;-&gt;1)-sphing-4-enine + H2O = sphing-4-enine + D-glucose</text>
        <dbReference type="Rhea" id="RHEA:59288"/>
        <dbReference type="ChEBI" id="CHEBI:4167"/>
        <dbReference type="ChEBI" id="CHEBI:15377"/>
        <dbReference type="ChEBI" id="CHEBI:57756"/>
        <dbReference type="ChEBI" id="CHEBI:83992"/>
    </reaction>
    <physiologicalReaction direction="left-to-right" evidence="13">
        <dbReference type="Rhea" id="RHEA:59289"/>
    </physiologicalReaction>
</comment>
<evidence type="ECO:0000256" key="10">
    <source>
        <dbReference type="ARBA" id="ARBA00050809"/>
    </source>
</evidence>
<dbReference type="FunFam" id="3.20.20.80:FF:000011">
    <property type="entry name" value="Cytosolic beta-glucosidase"/>
    <property type="match status" value="1"/>
</dbReference>
<dbReference type="GO" id="GO:0004336">
    <property type="term" value="F:galactosylceramidase activity"/>
    <property type="evidence" value="ECO:0007669"/>
    <property type="project" value="UniProtKB-EC"/>
</dbReference>
<dbReference type="PANTHER" id="PTHR10353:SF291">
    <property type="entry name" value="CYTOSOLIC BETA-GLUCOSIDASE"/>
    <property type="match status" value="1"/>
</dbReference>
<dbReference type="Proteomes" id="UP000515156">
    <property type="component" value="Chromosome 2"/>
</dbReference>
<comment type="catalytic activity">
    <reaction evidence="8">
        <text>a beta-D-galactosyl-(1&lt;-&gt;1')-N-acylsphing-4-enine + H2O = an N-acylsphing-4-enine + D-galactose</text>
        <dbReference type="Rhea" id="RHEA:14297"/>
        <dbReference type="ChEBI" id="CHEBI:4139"/>
        <dbReference type="ChEBI" id="CHEBI:15377"/>
        <dbReference type="ChEBI" id="CHEBI:18390"/>
        <dbReference type="ChEBI" id="CHEBI:52639"/>
        <dbReference type="EC" id="3.2.1.46"/>
    </reaction>
    <physiologicalReaction direction="left-to-right" evidence="8">
        <dbReference type="Rhea" id="RHEA:14298"/>
    </physiologicalReaction>
</comment>
<dbReference type="EC" id="3.2.1.46" evidence="3"/>
<dbReference type="PRINTS" id="PR00131">
    <property type="entry name" value="GLHYDRLASE1"/>
</dbReference>
<keyword evidence="21" id="KW-1185">Reference proteome</keyword>
<comment type="catalytic activity">
    <reaction evidence="1">
        <text>Hydrolysis of terminal, non-reducing beta-D-glucosyl residues with release of beta-D-glucose.</text>
        <dbReference type="EC" id="3.2.1.21"/>
    </reaction>
</comment>
<dbReference type="GO" id="GO:0008422">
    <property type="term" value="F:beta-glucosidase activity"/>
    <property type="evidence" value="ECO:0007669"/>
    <property type="project" value="UniProtKB-EC"/>
</dbReference>
<dbReference type="KEGG" id="muo:115461438"/>
<dbReference type="GO" id="GO:0016052">
    <property type="term" value="P:carbohydrate catabolic process"/>
    <property type="evidence" value="ECO:0007669"/>
    <property type="project" value="UniProtKB-ARBA"/>
</dbReference>
<evidence type="ECO:0000256" key="7">
    <source>
        <dbReference type="ARBA" id="ARBA00023295"/>
    </source>
</evidence>
<comment type="catalytic activity">
    <reaction evidence="12">
        <text>beta-D-glucosyl-(1&lt;-&gt;1)-N-octadecanoylsphing-4-enine + H2O = N-octadecanoylsphing-4-enine + D-glucose</text>
        <dbReference type="Rhea" id="RHEA:59284"/>
        <dbReference type="ChEBI" id="CHEBI:4167"/>
        <dbReference type="ChEBI" id="CHEBI:15377"/>
        <dbReference type="ChEBI" id="CHEBI:72961"/>
        <dbReference type="ChEBI" id="CHEBI:84719"/>
    </reaction>
    <physiologicalReaction direction="left-to-right" evidence="12">
        <dbReference type="Rhea" id="RHEA:59285"/>
    </physiologicalReaction>
</comment>
<name>A0A6P7X147_9AMPH</name>
<feature type="active site" description="Nucleophile" evidence="19">
    <location>
        <position position="384"/>
    </location>
</feature>